<gene>
    <name evidence="1" type="ORF">A3E44_05230</name>
</gene>
<comment type="caution">
    <text evidence="1">The sequence shown here is derived from an EMBL/GenBank/DDBJ whole genome shotgun (WGS) entry which is preliminary data.</text>
</comment>
<evidence type="ECO:0000313" key="1">
    <source>
        <dbReference type="EMBL" id="OGM53791.1"/>
    </source>
</evidence>
<evidence type="ECO:0000313" key="2">
    <source>
        <dbReference type="Proteomes" id="UP000178603"/>
    </source>
</evidence>
<dbReference type="AlphaFoldDB" id="A0A1F8AQ74"/>
<proteinExistence type="predicted"/>
<sequence length="267" mass="31156">MIINSVFVALWGRGEDYKDLDEIGANHFILSESRINRENIKQFNKLKCKIGICVDCFGEDGCPANPASFGKLRVKIDNALKYKPNEIWLDHFRFDGRWEVRTQKLAKVHKECKFCIKKSRFKVLLNIANKVRKYVPKNVEIGYFAVPFKHEEYSDLVTILGQDHKLLAKYFDAISPMLYHRMIKKPISYIHEYVEYLYNLTNRPIMPIIQIKDMPDSLVDKLSREEALSAAKEAVKPPSKGVIIFLWEHAVEKNKIHLLEEMLRVSL</sequence>
<accession>A0A1F8AQ74</accession>
<protein>
    <submittedName>
        <fullName evidence="1">Uncharacterized protein</fullName>
    </submittedName>
</protein>
<dbReference type="Proteomes" id="UP000178603">
    <property type="component" value="Unassembled WGS sequence"/>
</dbReference>
<name>A0A1F8AQ74_9BACT</name>
<dbReference type="EMBL" id="MGGW01000020">
    <property type="protein sequence ID" value="OGM53791.1"/>
    <property type="molecule type" value="Genomic_DNA"/>
</dbReference>
<reference evidence="1 2" key="1">
    <citation type="journal article" date="2016" name="Nat. Commun.">
        <title>Thousands of microbial genomes shed light on interconnected biogeochemical processes in an aquifer system.</title>
        <authorList>
            <person name="Anantharaman K."/>
            <person name="Brown C.T."/>
            <person name="Hug L.A."/>
            <person name="Sharon I."/>
            <person name="Castelle C.J."/>
            <person name="Probst A.J."/>
            <person name="Thomas B.C."/>
            <person name="Singh A."/>
            <person name="Wilkins M.J."/>
            <person name="Karaoz U."/>
            <person name="Brodie E.L."/>
            <person name="Williams K.H."/>
            <person name="Hubbard S.S."/>
            <person name="Banfield J.F."/>
        </authorList>
    </citation>
    <scope>NUCLEOTIDE SEQUENCE [LARGE SCALE GENOMIC DNA]</scope>
</reference>
<organism evidence="1 2">
    <name type="scientific">Candidatus Woesebacteria bacterium RIFCSPHIGHO2_12_FULL_41_24</name>
    <dbReference type="NCBI Taxonomy" id="1802510"/>
    <lineage>
        <taxon>Bacteria</taxon>
        <taxon>Candidatus Woeseibacteriota</taxon>
    </lineage>
</organism>